<dbReference type="Pfam" id="PF13374">
    <property type="entry name" value="TPR_10"/>
    <property type="match status" value="1"/>
</dbReference>
<evidence type="ECO:0000256" key="7">
    <source>
        <dbReference type="ARBA" id="ARBA00047597"/>
    </source>
</evidence>
<dbReference type="Pfam" id="PF01129">
    <property type="entry name" value="ART"/>
    <property type="match status" value="1"/>
</dbReference>
<dbReference type="InterPro" id="IPR000768">
    <property type="entry name" value="ART"/>
</dbReference>
<dbReference type="Proteomes" id="UP000663877">
    <property type="component" value="Unassembled WGS sequence"/>
</dbReference>
<dbReference type="PANTHER" id="PTHR45641:SF1">
    <property type="entry name" value="AAA+ ATPASE DOMAIN-CONTAINING PROTEIN"/>
    <property type="match status" value="1"/>
</dbReference>
<dbReference type="PRINTS" id="PR00381">
    <property type="entry name" value="KINESINLIGHT"/>
</dbReference>
<dbReference type="Gene3D" id="3.90.176.10">
    <property type="entry name" value="Toxin ADP-ribosyltransferase, Chain A, domain 1"/>
    <property type="match status" value="1"/>
</dbReference>
<dbReference type="InterPro" id="IPR019734">
    <property type="entry name" value="TPR_rpt"/>
</dbReference>
<dbReference type="OrthoDB" id="1658288at2759"/>
<evidence type="ECO:0000256" key="2">
    <source>
        <dbReference type="ARBA" id="ARBA00022676"/>
    </source>
</evidence>
<dbReference type="GO" id="GO:0016779">
    <property type="term" value="F:nucleotidyltransferase activity"/>
    <property type="evidence" value="ECO:0007669"/>
    <property type="project" value="UniProtKB-KW"/>
</dbReference>
<reference evidence="11" key="1">
    <citation type="submission" date="2021-02" db="EMBL/GenBank/DDBJ databases">
        <authorList>
            <person name="Nowell W R."/>
        </authorList>
    </citation>
    <scope>NUCLEOTIDE SEQUENCE</scope>
</reference>
<dbReference type="SUPFAM" id="SSF56399">
    <property type="entry name" value="ADP-ribosylation"/>
    <property type="match status" value="1"/>
</dbReference>
<keyword evidence="5" id="KW-0677">Repeat</keyword>
<feature type="repeat" description="TPR" evidence="8">
    <location>
        <begin position="668"/>
        <end position="701"/>
    </location>
</feature>
<comment type="similarity">
    <text evidence="1 9">Belongs to the Arg-specific ADP-ribosyltransferase family.</text>
</comment>
<dbReference type="PROSITE" id="PS50005">
    <property type="entry name" value="TPR"/>
    <property type="match status" value="8"/>
</dbReference>
<keyword evidence="6 8" id="KW-0802">TPR repeat</keyword>
<keyword evidence="9" id="KW-0520">NAD</keyword>
<organism evidence="11 12">
    <name type="scientific">Adineta steineri</name>
    <dbReference type="NCBI Taxonomy" id="433720"/>
    <lineage>
        <taxon>Eukaryota</taxon>
        <taxon>Metazoa</taxon>
        <taxon>Spiralia</taxon>
        <taxon>Gnathifera</taxon>
        <taxon>Rotifera</taxon>
        <taxon>Eurotatoria</taxon>
        <taxon>Bdelloidea</taxon>
        <taxon>Adinetida</taxon>
        <taxon>Adinetidae</taxon>
        <taxon>Adineta</taxon>
    </lineage>
</organism>
<dbReference type="Pfam" id="PF13181">
    <property type="entry name" value="TPR_8"/>
    <property type="match status" value="1"/>
</dbReference>
<accession>A0A816EUJ3</accession>
<dbReference type="AlphaFoldDB" id="A0A816EUJ3"/>
<evidence type="ECO:0000313" key="10">
    <source>
        <dbReference type="EMBL" id="CAF1532235.1"/>
    </source>
</evidence>
<feature type="repeat" description="TPR" evidence="8">
    <location>
        <begin position="458"/>
        <end position="491"/>
    </location>
</feature>
<keyword evidence="12" id="KW-1185">Reference proteome</keyword>
<feature type="repeat" description="TPR" evidence="8">
    <location>
        <begin position="710"/>
        <end position="743"/>
    </location>
</feature>
<dbReference type="EMBL" id="CAJNOM010004261">
    <property type="protein sequence ID" value="CAF1654104.1"/>
    <property type="molecule type" value="Genomic_DNA"/>
</dbReference>
<evidence type="ECO:0000256" key="6">
    <source>
        <dbReference type="ARBA" id="ARBA00022803"/>
    </source>
</evidence>
<keyword evidence="2 9" id="KW-0328">Glycosyltransferase</keyword>
<comment type="catalytic activity">
    <reaction evidence="7 9">
        <text>L-arginyl-[protein] + NAD(+) = N(omega)-(ADP-D-ribosyl)-L-arginyl-[protein] + nicotinamide + H(+)</text>
        <dbReference type="Rhea" id="RHEA:19149"/>
        <dbReference type="Rhea" id="RHEA-COMP:10532"/>
        <dbReference type="Rhea" id="RHEA-COMP:15087"/>
        <dbReference type="ChEBI" id="CHEBI:15378"/>
        <dbReference type="ChEBI" id="CHEBI:17154"/>
        <dbReference type="ChEBI" id="CHEBI:29965"/>
        <dbReference type="ChEBI" id="CHEBI:57540"/>
        <dbReference type="ChEBI" id="CHEBI:142554"/>
        <dbReference type="EC" id="2.4.2.31"/>
    </reaction>
</comment>
<evidence type="ECO:0000256" key="8">
    <source>
        <dbReference type="PROSITE-ProRule" id="PRU00339"/>
    </source>
</evidence>
<dbReference type="PROSITE" id="PS51996">
    <property type="entry name" value="TR_MART"/>
    <property type="match status" value="1"/>
</dbReference>
<sequence length="807" mass="92132">MSGSESNSKSSLSLNTTISPLDAIQQRHRMVRNYSLLCLDECTGEANQEYQSILTQLKTNTDNTKVFKQRDECVDFLTDAEENIKSFLVVESAKVQQIMPLINDIPQLHSVYIFSNIKPQHEEWTTKWSKIKGVHTNIDDLRKVLQLGIKKYNQDSIAMSFITVDEMISTDNLNQLEPTFMYTQVFKEILLDMEHNKQAIKEFITYCRQNDSGSPTIIDQFENEYHTQAAIWWYTSPSFIYSMLNYALRSMEGDTIINMGFFIHDLHQQIQQLHQQQVHSYNDKSFIVYRGQGLSKASFEKLKKTKGGLMSFNNFLSTSTEQNISLVFAHSASDNVDMIGILFKMLIDPRVKSVPFASIKHTSYYNEEEEILFSMHTVFRVGAIKQLDSNKELYEVELRLTSDDDQQLRVLTDRIREEADGTGCQRLGKLLLTIGQFNKAEELYNVLLEQTSDEGEKQHYYNQLGSVKDAQGDYEKAIWYHEQGLEIEQKTVPLNHSHLATSYNNIGSVYDNMGDYSKALSSHEQALEIRKKTLPSKHLDFAQSYNNIGLVYHNMREYSKALSFYEKALEIYQKTLPSNHPSFATTYNNIGLVYHNMGEYSKALSYYEKALEIKQKSLPSNHPSLANSYNNIGSVCGEMGEYSKALSYYEKALEIDQKTLPSDHPLLATSYSNIGGVCNNMGEYSKALSSHEQALEIQQKTLLSNHPSLAASYNNIGGVHNNMGEHSKALSLYEKALEIQQKPLPSNHPSLATSYNNIGTVYEKIGEYSKALSYYGRALDIFQRALPPTHPHIKIVKNSIEFVKKKS</sequence>
<proteinExistence type="inferred from homology"/>
<evidence type="ECO:0000256" key="3">
    <source>
        <dbReference type="ARBA" id="ARBA00022679"/>
    </source>
</evidence>
<feature type="repeat" description="TPR" evidence="8">
    <location>
        <begin position="542"/>
        <end position="575"/>
    </location>
</feature>
<evidence type="ECO:0000256" key="9">
    <source>
        <dbReference type="RuleBase" id="RU361228"/>
    </source>
</evidence>
<dbReference type="InterPro" id="IPR011990">
    <property type="entry name" value="TPR-like_helical_dom_sf"/>
</dbReference>
<dbReference type="SUPFAM" id="SSF48452">
    <property type="entry name" value="TPR-like"/>
    <property type="match status" value="1"/>
</dbReference>
<evidence type="ECO:0000313" key="12">
    <source>
        <dbReference type="Proteomes" id="UP000663832"/>
    </source>
</evidence>
<protein>
    <recommendedName>
        <fullName evidence="9">NAD(P)(+)--arginine ADP-ribosyltransferase</fullName>
        <ecNumber evidence="9">2.4.2.31</ecNumber>
    </recommendedName>
    <alternativeName>
        <fullName evidence="9">Mono(ADP-ribosyl)transferase</fullName>
    </alternativeName>
</protein>
<keyword evidence="4" id="KW-0548">Nucleotidyltransferase</keyword>
<dbReference type="EC" id="2.4.2.31" evidence="9"/>
<name>A0A816EUJ3_9BILA</name>
<gene>
    <name evidence="10" type="ORF">BJG266_LOCUS44990</name>
    <name evidence="11" type="ORF">QVE165_LOCUS61963</name>
</gene>
<feature type="repeat" description="TPR" evidence="8">
    <location>
        <begin position="752"/>
        <end position="785"/>
    </location>
</feature>
<dbReference type="SMART" id="SM00028">
    <property type="entry name" value="TPR"/>
    <property type="match status" value="9"/>
</dbReference>
<feature type="repeat" description="TPR" evidence="8">
    <location>
        <begin position="584"/>
        <end position="617"/>
    </location>
</feature>
<dbReference type="Proteomes" id="UP000663832">
    <property type="component" value="Unassembled WGS sequence"/>
</dbReference>
<comment type="caution">
    <text evidence="11">The sequence shown here is derived from an EMBL/GenBank/DDBJ whole genome shotgun (WGS) entry which is preliminary data.</text>
</comment>
<dbReference type="EMBL" id="CAJNOI010003894">
    <property type="protein sequence ID" value="CAF1532235.1"/>
    <property type="molecule type" value="Genomic_DNA"/>
</dbReference>
<dbReference type="GO" id="GO:0106274">
    <property type="term" value="F:NAD+-protein-arginine ADP-ribosyltransferase activity"/>
    <property type="evidence" value="ECO:0007669"/>
    <property type="project" value="UniProtKB-EC"/>
</dbReference>
<evidence type="ECO:0000313" key="11">
    <source>
        <dbReference type="EMBL" id="CAF1654104.1"/>
    </source>
</evidence>
<dbReference type="PANTHER" id="PTHR45641">
    <property type="entry name" value="TETRATRICOPEPTIDE REPEAT PROTEIN (AFU_ORTHOLOGUE AFUA_6G03870)"/>
    <property type="match status" value="1"/>
</dbReference>
<dbReference type="Gene3D" id="1.25.40.10">
    <property type="entry name" value="Tetratricopeptide repeat domain"/>
    <property type="match status" value="3"/>
</dbReference>
<keyword evidence="3 9" id="KW-0808">Transferase</keyword>
<feature type="repeat" description="TPR" evidence="8">
    <location>
        <begin position="626"/>
        <end position="659"/>
    </location>
</feature>
<keyword evidence="9" id="KW-0521">NADP</keyword>
<evidence type="ECO:0000256" key="5">
    <source>
        <dbReference type="ARBA" id="ARBA00022737"/>
    </source>
</evidence>
<evidence type="ECO:0000256" key="1">
    <source>
        <dbReference type="ARBA" id="ARBA00009558"/>
    </source>
</evidence>
<dbReference type="PROSITE" id="PS50293">
    <property type="entry name" value="TPR_REGION"/>
    <property type="match status" value="6"/>
</dbReference>
<evidence type="ECO:0000256" key="4">
    <source>
        <dbReference type="ARBA" id="ARBA00022695"/>
    </source>
</evidence>
<dbReference type="Pfam" id="PF13424">
    <property type="entry name" value="TPR_12"/>
    <property type="match status" value="3"/>
</dbReference>
<feature type="repeat" description="TPR" evidence="8">
    <location>
        <begin position="500"/>
        <end position="533"/>
    </location>
</feature>